<evidence type="ECO:0000256" key="1">
    <source>
        <dbReference type="SAM" id="Phobius"/>
    </source>
</evidence>
<dbReference type="Proteomes" id="UP000675882">
    <property type="component" value="Unassembled WGS sequence"/>
</dbReference>
<dbReference type="Gene3D" id="3.90.1170.50">
    <property type="entry name" value="Aldehyde oxidase/xanthine dehydrogenase, a/b hammerhead"/>
    <property type="match status" value="1"/>
</dbReference>
<keyword evidence="1" id="KW-0812">Transmembrane</keyword>
<dbReference type="PANTHER" id="PTHR47495">
    <property type="entry name" value="ALDEHYDE DEHYDROGENASE"/>
    <property type="match status" value="1"/>
</dbReference>
<proteinExistence type="predicted"/>
<dbReference type="InterPro" id="IPR037165">
    <property type="entry name" value="AldOxase/xan_DH_Mopterin-bd_sf"/>
</dbReference>
<dbReference type="PROSITE" id="PS51318">
    <property type="entry name" value="TAT"/>
    <property type="match status" value="1"/>
</dbReference>
<dbReference type="Pfam" id="PF02738">
    <property type="entry name" value="MoCoBD_1"/>
    <property type="match status" value="1"/>
</dbReference>
<organism evidence="3 4">
    <name type="scientific">Candidatus Nitrotoga fabula</name>
    <dbReference type="NCBI Taxonomy" id="2182327"/>
    <lineage>
        <taxon>Bacteria</taxon>
        <taxon>Pseudomonadati</taxon>
        <taxon>Pseudomonadota</taxon>
        <taxon>Betaproteobacteria</taxon>
        <taxon>Nitrosomonadales</taxon>
        <taxon>Gallionellaceae</taxon>
        <taxon>Candidatus Nitrotoga</taxon>
    </lineage>
</organism>
<accession>A0A916BGY5</accession>
<dbReference type="SUPFAM" id="SSF56003">
    <property type="entry name" value="Molybdenum cofactor-binding domain"/>
    <property type="match status" value="2"/>
</dbReference>
<sequence length="817" mass="86947">MNNETQISAVEDNNSLQPSRRKFIVSMAGGLGGLFIGFLLPTNGFRSGLPEAEAATLDEPPAGSNNLNAWIKVGPTGSIELLFGSCEMGQGTMTGLAQLLAEEFKVGWDQINIRRPDTSELPTTSTLASFNYILPISKTPASTSFWYGTGGSSGISRRWYPLRIAAAQAREVLVKQAMNLQGDDVRSHYSVANGVVSYLDGGVTNQWTYGQLAQTSLPVVDFSKIDPATYLTPTDSFHVIGQPLPRPDIPLKVNGSAKFGIDIVLPGMVFAAIKHGPIGGTLGTTPVKPSGALALVPCKALANRGAIVKDTINAVAIVAGDTWTAMKLAKGLSVSWKLPASTMLATVDSASILSNATTLMDTATPNGATPLWLAESGDASGNVAGPISNSNTANISVITSTETSVNEAINASAKSIQATFSLPYLAHATMEVMNCTASIIFTGSTPTKCEIWAPTQNPGSVQTTAFNYFTALGFPLTKDQIVVHTTFLGGGLGRKIEQDYIYQALQVAFAVKKPVKLTWSREEDSAHDLYRPMALINVKAGLTDSNQISGCAYRVVTPSISWQRSGIRTSLDMQAVEGAIEPLYQMGAYYTEWVPNNDSAQIPIGFWRSVGASLNVFAYESMIDMLAQTAGIDPLTFRLNIVTDDRARKILETVDTHGWWDGFNPSHAWGMAIAKSFGTIVAEVFEVSLNSTGSLKIHRVLCVVDCGIAVNPDSVEMQMQGGIIHGMNAALYGQTTFTKGVAKQLNFGSTSASLRMLKLNQTPDIRVEIMKNDYAPSGTGEPGVPPVAPAIANAYARVLATATTPAGKRVTSLPITP</sequence>
<evidence type="ECO:0000313" key="4">
    <source>
        <dbReference type="Proteomes" id="UP000675882"/>
    </source>
</evidence>
<dbReference type="AlphaFoldDB" id="A0A916BGY5"/>
<dbReference type="InterPro" id="IPR000674">
    <property type="entry name" value="Ald_Oxase/Xan_DH_a/b"/>
</dbReference>
<keyword evidence="4" id="KW-1185">Reference proteome</keyword>
<dbReference type="SMART" id="SM01008">
    <property type="entry name" value="Ald_Xan_dh_C"/>
    <property type="match status" value="1"/>
</dbReference>
<dbReference type="PANTHER" id="PTHR47495:SF2">
    <property type="entry name" value="ALDEHYDE DEHYDROGENASE"/>
    <property type="match status" value="1"/>
</dbReference>
<dbReference type="EMBL" id="CAJNBL010000028">
    <property type="protein sequence ID" value="CAE6725034.1"/>
    <property type="molecule type" value="Genomic_DNA"/>
</dbReference>
<comment type="caution">
    <text evidence="3">The sequence shown here is derived from an EMBL/GenBank/DDBJ whole genome shotgun (WGS) entry which is preliminary data.</text>
</comment>
<dbReference type="Pfam" id="PF20256">
    <property type="entry name" value="MoCoBD_2"/>
    <property type="match status" value="2"/>
</dbReference>
<dbReference type="RefSeq" id="WP_213036294.1">
    <property type="nucleotide sequence ID" value="NZ_CAJNBL010000028.1"/>
</dbReference>
<name>A0A916BGY5_9PROT</name>
<dbReference type="InterPro" id="IPR052516">
    <property type="entry name" value="N-heterocyclic_Hydroxylase"/>
</dbReference>
<evidence type="ECO:0000259" key="2">
    <source>
        <dbReference type="SMART" id="SM01008"/>
    </source>
</evidence>
<dbReference type="InterPro" id="IPR046867">
    <property type="entry name" value="AldOxase/xan_DH_MoCoBD2"/>
</dbReference>
<dbReference type="InterPro" id="IPR006311">
    <property type="entry name" value="TAT_signal"/>
</dbReference>
<keyword evidence="1" id="KW-0472">Membrane</keyword>
<dbReference type="GO" id="GO:0047121">
    <property type="term" value="F:isoquinoline 1-oxidoreductase activity"/>
    <property type="evidence" value="ECO:0007669"/>
    <property type="project" value="UniProtKB-EC"/>
</dbReference>
<feature type="transmembrane region" description="Helical" evidence="1">
    <location>
        <begin position="23"/>
        <end position="40"/>
    </location>
</feature>
<protein>
    <submittedName>
        <fullName evidence="3">Isoquinoline 1-oxidoreductase beta subunit</fullName>
        <ecNumber evidence="3">1.3.99.16</ecNumber>
    </submittedName>
</protein>
<reference evidence="3" key="1">
    <citation type="submission" date="2021-02" db="EMBL/GenBank/DDBJ databases">
        <authorList>
            <person name="Han P."/>
        </authorList>
    </citation>
    <scope>NUCLEOTIDE SEQUENCE</scope>
    <source>
        <strain evidence="3">Candidatus Nitrotoga sp. ZN8</strain>
    </source>
</reference>
<evidence type="ECO:0000313" key="3">
    <source>
        <dbReference type="EMBL" id="CAE6725034.1"/>
    </source>
</evidence>
<dbReference type="InterPro" id="IPR008274">
    <property type="entry name" value="AldOxase/xan_DH_MoCoBD1"/>
</dbReference>
<feature type="domain" description="Aldehyde oxidase/xanthine dehydrogenase a/b hammerhead" evidence="2">
    <location>
        <begin position="254"/>
        <end position="339"/>
    </location>
</feature>
<dbReference type="Gene3D" id="3.30.365.10">
    <property type="entry name" value="Aldehyde oxidase/xanthine dehydrogenase, molybdopterin binding domain"/>
    <property type="match status" value="4"/>
</dbReference>
<keyword evidence="1" id="KW-1133">Transmembrane helix</keyword>
<dbReference type="EC" id="1.3.99.16" evidence="3"/>
<gene>
    <name evidence="3" type="ORF">NTGZN8_340038</name>
</gene>
<keyword evidence="3" id="KW-0560">Oxidoreductase</keyword>